<feature type="compositionally biased region" description="Basic and acidic residues" evidence="1">
    <location>
        <begin position="22"/>
        <end position="32"/>
    </location>
</feature>
<dbReference type="SUPFAM" id="SSF46565">
    <property type="entry name" value="Chaperone J-domain"/>
    <property type="match status" value="1"/>
</dbReference>
<dbReference type="KEGG" id="egr:104434096"/>
<feature type="domain" description="J" evidence="3">
    <location>
        <begin position="424"/>
        <end position="491"/>
    </location>
</feature>
<dbReference type="eggNOG" id="KOG0720">
    <property type="taxonomic scope" value="Eukaryota"/>
</dbReference>
<feature type="region of interest" description="Disordered" evidence="1">
    <location>
        <begin position="684"/>
        <end position="722"/>
    </location>
</feature>
<protein>
    <recommendedName>
        <fullName evidence="3">J domain-containing protein</fullName>
    </recommendedName>
</protein>
<proteinExistence type="predicted"/>
<feature type="transmembrane region" description="Helical" evidence="2">
    <location>
        <begin position="312"/>
        <end position="329"/>
    </location>
</feature>
<accession>A0A059DAM8</accession>
<feature type="compositionally biased region" description="Basic residues" evidence="1">
    <location>
        <begin position="712"/>
        <end position="722"/>
    </location>
</feature>
<dbReference type="Gramene" id="KCW87534">
    <property type="protein sequence ID" value="KCW87534"/>
    <property type="gene ID" value="EUGRSUZ_B03981"/>
</dbReference>
<feature type="transmembrane region" description="Helical" evidence="2">
    <location>
        <begin position="227"/>
        <end position="247"/>
    </location>
</feature>
<dbReference type="Pfam" id="PF14901">
    <property type="entry name" value="Jiv90"/>
    <property type="match status" value="1"/>
</dbReference>
<dbReference type="InterPro" id="IPR032843">
    <property type="entry name" value="Jiv"/>
</dbReference>
<dbReference type="PRINTS" id="PR00625">
    <property type="entry name" value="JDOMAIN"/>
</dbReference>
<feature type="compositionally biased region" description="Polar residues" evidence="1">
    <location>
        <begin position="400"/>
        <end position="410"/>
    </location>
</feature>
<feature type="transmembrane region" description="Helical" evidence="2">
    <location>
        <begin position="196"/>
        <end position="215"/>
    </location>
</feature>
<keyword evidence="2" id="KW-1133">Transmembrane helix</keyword>
<reference evidence="4" key="1">
    <citation type="submission" date="2013-07" db="EMBL/GenBank/DDBJ databases">
        <title>The genome of Eucalyptus grandis.</title>
        <authorList>
            <person name="Schmutz J."/>
            <person name="Hayes R."/>
            <person name="Myburg A."/>
            <person name="Tuskan G."/>
            <person name="Grattapaglia D."/>
            <person name="Rokhsar D.S."/>
        </authorList>
    </citation>
    <scope>NUCLEOTIDE SEQUENCE</scope>
    <source>
        <tissue evidence="4">Leaf extractions</tissue>
    </source>
</reference>
<gene>
    <name evidence="4" type="ORF">EUGRSUZ_B03981</name>
</gene>
<dbReference type="InterPro" id="IPR036869">
    <property type="entry name" value="J_dom_sf"/>
</dbReference>
<feature type="compositionally biased region" description="Polar residues" evidence="1">
    <location>
        <begin position="33"/>
        <end position="60"/>
    </location>
</feature>
<dbReference type="InParanoid" id="A0A059DAM8"/>
<dbReference type="Gene3D" id="1.10.287.110">
    <property type="entry name" value="DnaJ domain"/>
    <property type="match status" value="1"/>
</dbReference>
<dbReference type="FunCoup" id="A0A059DAM8">
    <property type="interactions" value="1758"/>
</dbReference>
<keyword evidence="2" id="KW-0472">Membrane</keyword>
<feature type="transmembrane region" description="Helical" evidence="2">
    <location>
        <begin position="285"/>
        <end position="305"/>
    </location>
</feature>
<dbReference type="PANTHER" id="PTHR45270:SF4">
    <property type="entry name" value="CHAPERONE DNAJ-DOMAIN SUPERFAMILY PROTEIN"/>
    <property type="match status" value="1"/>
</dbReference>
<evidence type="ECO:0000256" key="2">
    <source>
        <dbReference type="SAM" id="Phobius"/>
    </source>
</evidence>
<keyword evidence="2" id="KW-0812">Transmembrane</keyword>
<feature type="compositionally biased region" description="Low complexity" evidence="1">
    <location>
        <begin position="698"/>
        <end position="707"/>
    </location>
</feature>
<feature type="region of interest" description="Disordered" evidence="1">
    <location>
        <begin position="630"/>
        <end position="656"/>
    </location>
</feature>
<dbReference type="PROSITE" id="PS50076">
    <property type="entry name" value="DNAJ_2"/>
    <property type="match status" value="1"/>
</dbReference>
<dbReference type="AlphaFoldDB" id="A0A059DAM8"/>
<feature type="region of interest" description="Disordered" evidence="1">
    <location>
        <begin position="1"/>
        <end position="91"/>
    </location>
</feature>
<dbReference type="SMART" id="SM00271">
    <property type="entry name" value="DnaJ"/>
    <property type="match status" value="1"/>
</dbReference>
<feature type="region of interest" description="Disordered" evidence="1">
    <location>
        <begin position="392"/>
        <end position="412"/>
    </location>
</feature>
<dbReference type="InterPro" id="IPR018253">
    <property type="entry name" value="DnaJ_domain_CS"/>
</dbReference>
<sequence>MARKGNQQKNGVSRSSQNGKRKGSETHQERGQSTDMKIPTKETTVNGHHSSNASAENMSQGPGKLTSMEKQGTDAAQGLEHPVPSGESSGDYIQNASPMGVSCKREQGGQDCDNNCQNSRKVGLGRELSGHITNLMENVHIFDNLVVRTVRRSALLVLKAAGEWLESQRPFAINLKGDILKARDYVRVKIEMAYPVVLKWLVYFGNIMFLLSMIWLDCTLRGIDSFLRMGTTSFFSILWCGTFSVIAMVGMPKFLVVSVLAVLAGIFVGFAAALLLLAICGTVFLWFYGSFWTTALVIILAGISFTLSHERLALFISTIYAVYCAWAYVGWMGLLFGLNLSFISSDALIYFLRNNVHQPQWPNDPPKQATGMQGQPFSEPLHTSFSDAAPGLSADRDSGIPSTSGANSETTSEDEVIRLLSCSDHYTALGFNRHENVDVSLLKREYRKKAMLVHPDKNQGNEKAVEAFKKLQNAYEVLLDSIKRKTYDDELRREELLNCLRRFQSSSQKNGGHGLFSSGFAHSETDGEDPLRDSRRIACKKCNSFHLWLQTRRLKAQARWCQDCKESHPAKDGDGWVEQSSQPLLFGLLQKMNAPVAFVCADSKIYDASEWYICQGMRCPPNTHKPSFHVNTSVTSKHNSGKGTASGQKGGRVPGSNVEETMTEEEFVEWLQNAVQAGFFDNFSSAHSENQSPGGGSSSKSGFSGSASGSGGKKKRRGKKQW</sequence>
<feature type="compositionally biased region" description="Polar residues" evidence="1">
    <location>
        <begin position="630"/>
        <end position="647"/>
    </location>
</feature>
<dbReference type="EMBL" id="KK198754">
    <property type="protein sequence ID" value="KCW87534.1"/>
    <property type="molecule type" value="Genomic_DNA"/>
</dbReference>
<feature type="compositionally biased region" description="Polar residues" evidence="1">
    <location>
        <begin position="1"/>
        <end position="18"/>
    </location>
</feature>
<dbReference type="CDD" id="cd06257">
    <property type="entry name" value="DnaJ"/>
    <property type="match status" value="1"/>
</dbReference>
<evidence type="ECO:0000256" key="1">
    <source>
        <dbReference type="SAM" id="MobiDB-lite"/>
    </source>
</evidence>
<dbReference type="Pfam" id="PF00226">
    <property type="entry name" value="DnaJ"/>
    <property type="match status" value="1"/>
</dbReference>
<dbReference type="OMA" id="ICQGMKC"/>
<name>A0A059DAM8_EUCGR</name>
<evidence type="ECO:0000313" key="4">
    <source>
        <dbReference type="EMBL" id="KCW87534.1"/>
    </source>
</evidence>
<dbReference type="InterPro" id="IPR001623">
    <property type="entry name" value="DnaJ_domain"/>
</dbReference>
<feature type="transmembrane region" description="Helical" evidence="2">
    <location>
        <begin position="254"/>
        <end position="279"/>
    </location>
</feature>
<dbReference type="OrthoDB" id="1507364at2759"/>
<dbReference type="PROSITE" id="PS00636">
    <property type="entry name" value="DNAJ_1"/>
    <property type="match status" value="1"/>
</dbReference>
<organism evidence="4">
    <name type="scientific">Eucalyptus grandis</name>
    <name type="common">Flooded gum</name>
    <dbReference type="NCBI Taxonomy" id="71139"/>
    <lineage>
        <taxon>Eukaryota</taxon>
        <taxon>Viridiplantae</taxon>
        <taxon>Streptophyta</taxon>
        <taxon>Embryophyta</taxon>
        <taxon>Tracheophyta</taxon>
        <taxon>Spermatophyta</taxon>
        <taxon>Magnoliopsida</taxon>
        <taxon>eudicotyledons</taxon>
        <taxon>Gunneridae</taxon>
        <taxon>Pentapetalae</taxon>
        <taxon>rosids</taxon>
        <taxon>malvids</taxon>
        <taxon>Myrtales</taxon>
        <taxon>Myrtaceae</taxon>
        <taxon>Myrtoideae</taxon>
        <taxon>Eucalypteae</taxon>
        <taxon>Eucalyptus</taxon>
    </lineage>
</organism>
<evidence type="ECO:0000259" key="3">
    <source>
        <dbReference type="PROSITE" id="PS50076"/>
    </source>
</evidence>
<dbReference type="PANTHER" id="PTHR45270">
    <property type="entry name" value="OS03G0832900 PROTEIN"/>
    <property type="match status" value="1"/>
</dbReference>